<feature type="compositionally biased region" description="Basic residues" evidence="1">
    <location>
        <begin position="40"/>
        <end position="49"/>
    </location>
</feature>
<protein>
    <submittedName>
        <fullName evidence="2">Uncharacterized protein</fullName>
    </submittedName>
</protein>
<reference evidence="3" key="1">
    <citation type="submission" date="2015-03" db="EMBL/GenBank/DDBJ databases">
        <authorList>
            <consortium name="Pathogen Informatics"/>
        </authorList>
    </citation>
    <scope>NUCLEOTIDE SEQUENCE [LARGE SCALE GENOMIC DNA]</scope>
    <source>
        <strain evidence="3">N09902308</strain>
    </source>
</reference>
<sequence>MSVRRWVSGFHTTTRSCDAATAPDSNRSELSRAARPSSHASRHPVSRSR</sequence>
<accession>A0A916LGV4</accession>
<comment type="caution">
    <text evidence="2">The sequence shown here is derived from an EMBL/GenBank/DDBJ whole genome shotgun (WGS) entry which is preliminary data.</text>
</comment>
<dbReference type="Proteomes" id="UP000039021">
    <property type="component" value="Unassembled WGS sequence"/>
</dbReference>
<evidence type="ECO:0000256" key="1">
    <source>
        <dbReference type="SAM" id="MobiDB-lite"/>
    </source>
</evidence>
<proteinExistence type="predicted"/>
<name>A0A916LGV4_MYCTX</name>
<gene>
    <name evidence="2" type="ORF">ERS007739_05294</name>
</gene>
<dbReference type="AlphaFoldDB" id="A0A916LGV4"/>
<feature type="region of interest" description="Disordered" evidence="1">
    <location>
        <begin position="1"/>
        <end position="49"/>
    </location>
</feature>
<evidence type="ECO:0000313" key="2">
    <source>
        <dbReference type="EMBL" id="CPB53880.1"/>
    </source>
</evidence>
<dbReference type="EMBL" id="CSBK01004080">
    <property type="protein sequence ID" value="CPB53880.1"/>
    <property type="molecule type" value="Genomic_DNA"/>
</dbReference>
<evidence type="ECO:0000313" key="3">
    <source>
        <dbReference type="Proteomes" id="UP000039021"/>
    </source>
</evidence>
<organism evidence="2 3">
    <name type="scientific">Mycobacterium tuberculosis</name>
    <dbReference type="NCBI Taxonomy" id="1773"/>
    <lineage>
        <taxon>Bacteria</taxon>
        <taxon>Bacillati</taxon>
        <taxon>Actinomycetota</taxon>
        <taxon>Actinomycetes</taxon>
        <taxon>Mycobacteriales</taxon>
        <taxon>Mycobacteriaceae</taxon>
        <taxon>Mycobacterium</taxon>
        <taxon>Mycobacterium tuberculosis complex</taxon>
    </lineage>
</organism>